<gene>
    <name evidence="8" type="ORF">GCM10010403_13200</name>
</gene>
<evidence type="ECO:0000259" key="7">
    <source>
        <dbReference type="PROSITE" id="PS50110"/>
    </source>
</evidence>
<name>A0ABN3F981_9ACTN</name>
<organism evidence="8 9">
    <name type="scientific">Glycomyces rutgersensis</name>
    <dbReference type="NCBI Taxonomy" id="58115"/>
    <lineage>
        <taxon>Bacteria</taxon>
        <taxon>Bacillati</taxon>
        <taxon>Actinomycetota</taxon>
        <taxon>Actinomycetes</taxon>
        <taxon>Glycomycetales</taxon>
        <taxon>Glycomycetaceae</taxon>
        <taxon>Glycomyces</taxon>
    </lineage>
</organism>
<proteinExistence type="predicted"/>
<evidence type="ECO:0000313" key="8">
    <source>
        <dbReference type="EMBL" id="GAA2324347.1"/>
    </source>
</evidence>
<comment type="caution">
    <text evidence="8">The sequence shown here is derived from an EMBL/GenBank/DDBJ whole genome shotgun (WGS) entry which is preliminary data.</text>
</comment>
<accession>A0ABN3F981</accession>
<dbReference type="PROSITE" id="PS50110">
    <property type="entry name" value="RESPONSE_REGULATORY"/>
    <property type="match status" value="1"/>
</dbReference>
<dbReference type="Gene3D" id="3.40.50.2300">
    <property type="match status" value="1"/>
</dbReference>
<dbReference type="SUPFAM" id="SSF52172">
    <property type="entry name" value="CheY-like"/>
    <property type="match status" value="1"/>
</dbReference>
<dbReference type="SMART" id="SM00448">
    <property type="entry name" value="REC"/>
    <property type="match status" value="1"/>
</dbReference>
<feature type="domain" description="Response regulatory" evidence="7">
    <location>
        <begin position="8"/>
        <end position="123"/>
    </location>
</feature>
<dbReference type="Pfam" id="PF00072">
    <property type="entry name" value="Response_reg"/>
    <property type="match status" value="1"/>
</dbReference>
<evidence type="ECO:0000256" key="4">
    <source>
        <dbReference type="ARBA" id="ARBA00023163"/>
    </source>
</evidence>
<keyword evidence="9" id="KW-1185">Reference proteome</keyword>
<dbReference type="InterPro" id="IPR016032">
    <property type="entry name" value="Sig_transdc_resp-reg_C-effctor"/>
</dbReference>
<dbReference type="SMART" id="SM00421">
    <property type="entry name" value="HTH_LUXR"/>
    <property type="match status" value="1"/>
</dbReference>
<dbReference type="CDD" id="cd17535">
    <property type="entry name" value="REC_NarL-like"/>
    <property type="match status" value="1"/>
</dbReference>
<evidence type="ECO:0000256" key="2">
    <source>
        <dbReference type="ARBA" id="ARBA00023015"/>
    </source>
</evidence>
<keyword evidence="3" id="KW-0238">DNA-binding</keyword>
<evidence type="ECO:0000313" key="9">
    <source>
        <dbReference type="Proteomes" id="UP001501584"/>
    </source>
</evidence>
<protein>
    <submittedName>
        <fullName evidence="8">Response regulator transcription factor</fullName>
    </submittedName>
</protein>
<dbReference type="Pfam" id="PF00196">
    <property type="entry name" value="GerE"/>
    <property type="match status" value="1"/>
</dbReference>
<dbReference type="CDD" id="cd06170">
    <property type="entry name" value="LuxR_C_like"/>
    <property type="match status" value="1"/>
</dbReference>
<reference evidence="8 9" key="1">
    <citation type="journal article" date="2019" name="Int. J. Syst. Evol. Microbiol.">
        <title>The Global Catalogue of Microorganisms (GCM) 10K type strain sequencing project: providing services to taxonomists for standard genome sequencing and annotation.</title>
        <authorList>
            <consortium name="The Broad Institute Genomics Platform"/>
            <consortium name="The Broad Institute Genome Sequencing Center for Infectious Disease"/>
            <person name="Wu L."/>
            <person name="Ma J."/>
        </authorList>
    </citation>
    <scope>NUCLEOTIDE SEQUENCE [LARGE SCALE GENOMIC DNA]</scope>
    <source>
        <strain evidence="8 9">JCM 6238</strain>
    </source>
</reference>
<dbReference type="InterPro" id="IPR039420">
    <property type="entry name" value="WalR-like"/>
</dbReference>
<dbReference type="PANTHER" id="PTHR43214:SF24">
    <property type="entry name" value="TRANSCRIPTIONAL REGULATORY PROTEIN NARL-RELATED"/>
    <property type="match status" value="1"/>
</dbReference>
<dbReference type="Proteomes" id="UP001501584">
    <property type="component" value="Unassembled WGS sequence"/>
</dbReference>
<evidence type="ECO:0000256" key="3">
    <source>
        <dbReference type="ARBA" id="ARBA00023125"/>
    </source>
</evidence>
<dbReference type="EMBL" id="BAAASX010000002">
    <property type="protein sequence ID" value="GAA2324347.1"/>
    <property type="molecule type" value="Genomic_DNA"/>
</dbReference>
<dbReference type="InterPro" id="IPR000792">
    <property type="entry name" value="Tscrpt_reg_LuxR_C"/>
</dbReference>
<dbReference type="InterPro" id="IPR001789">
    <property type="entry name" value="Sig_transdc_resp-reg_receiver"/>
</dbReference>
<dbReference type="PROSITE" id="PS50043">
    <property type="entry name" value="HTH_LUXR_2"/>
    <property type="match status" value="1"/>
</dbReference>
<dbReference type="SUPFAM" id="SSF46894">
    <property type="entry name" value="C-terminal effector domain of the bipartite response regulators"/>
    <property type="match status" value="1"/>
</dbReference>
<dbReference type="InterPro" id="IPR058245">
    <property type="entry name" value="NreC/VraR/RcsB-like_REC"/>
</dbReference>
<feature type="modified residue" description="4-aspartylphosphate" evidence="5">
    <location>
        <position position="58"/>
    </location>
</feature>
<evidence type="ECO:0000256" key="5">
    <source>
        <dbReference type="PROSITE-ProRule" id="PRU00169"/>
    </source>
</evidence>
<evidence type="ECO:0000259" key="6">
    <source>
        <dbReference type="PROSITE" id="PS50043"/>
    </source>
</evidence>
<dbReference type="PANTHER" id="PTHR43214">
    <property type="entry name" value="TWO-COMPONENT RESPONSE REGULATOR"/>
    <property type="match status" value="1"/>
</dbReference>
<dbReference type="InterPro" id="IPR011006">
    <property type="entry name" value="CheY-like_superfamily"/>
</dbReference>
<feature type="domain" description="HTH luxR-type" evidence="6">
    <location>
        <begin position="149"/>
        <end position="214"/>
    </location>
</feature>
<keyword evidence="4" id="KW-0804">Transcription</keyword>
<keyword evidence="1 5" id="KW-0597">Phosphoprotein</keyword>
<evidence type="ECO:0000256" key="1">
    <source>
        <dbReference type="ARBA" id="ARBA00022553"/>
    </source>
</evidence>
<sequence length="220" mass="23280">MPAAAPIRLVIVDDEALIRSGFAYILGAAQDIQVVATADGYDAVETVESHRPDVVLLDIRMPGRSGLDVLTDLRRRGNPATVAMLTTFGSDKHVAAALAAGAAGFFLKDTDPEQLPQLVRTLHGGGVVFSPAVSRTVIAGYLRPKAPDDVRLVEKLSDRERTILVRLATGASNAEIGQQLYLSPATVKAHISTILRKLEVEGRVAAALVAERAGLLRGAS</sequence>
<keyword evidence="2" id="KW-0805">Transcription regulation</keyword>
<dbReference type="PRINTS" id="PR00038">
    <property type="entry name" value="HTHLUXR"/>
</dbReference>